<organism evidence="2 3">
    <name type="scientific">Deinococcus koreensis</name>
    <dbReference type="NCBI Taxonomy" id="2054903"/>
    <lineage>
        <taxon>Bacteria</taxon>
        <taxon>Thermotogati</taxon>
        <taxon>Deinococcota</taxon>
        <taxon>Deinococci</taxon>
        <taxon>Deinococcales</taxon>
        <taxon>Deinococcaceae</taxon>
        <taxon>Deinococcus</taxon>
    </lineage>
</organism>
<protein>
    <submittedName>
        <fullName evidence="2">Conjugal transfer protein TraC</fullName>
    </submittedName>
</protein>
<sequence length="854" mass="95291">MSKLTEARTRSMLDALPYWDLRDGTMFLEDGRMEIGVEVQFPPALFLSPGGLEMVLRQLKSVLRNAVPQGQRLRLTVEVGPVGAAGIAPYRAETTSPEPLARLLGEKRADFYEKLAAEPGEVLRWRAFLTVTVGDKRLGTSPNLLSYALGRAIPALRRKTHIGYTAPEFEERLLEASAVRMRLLHFLASAGLEAHAMTDDDVFALCFRFLNPGLKHLPVPGYRPTWQVMPAEVLERFKGIAPPTLRAQVAKTEVDNSRLHELGLGWRRARILSLVHSPDETAYGMINHLLDASGELYLVVDLQHDPYDKAMQRLKSSARKFYSASIDTNVYVDPNVRTGLAETETAIDHITSSGDHVFQVGVTLVVLGAESKELESRITQAFGASANVPGSPFLILQHGLLEPFSQCLPFGGELIDQRLSLLETNAAHFFPLGAPWAGQKRPSAMFHNRWKALTFLDPFDPHMTNWNALIVGGSGQGKTFFAQYMITELLRQDDVDVIIVDRGRSYEKTVELLGGAMIDVEPGGETSINPFDLMPGETAPDEDKISFLAGLVRAMVGAVDPRLEAEEDALISTALRAAYLRKTDEVFENGEYHSRLDEVRLSDFVRTLGNLERIGEKTVTHEDKLLADTLARTLQNWTGKTPYGSFVDRSTTVPLTHARLVCYDTSKFQLDSPLATVGIMMIADLVWRRVKGDRTRRKVVIFDECWALLTIPAAAHFMVELYRRFRRYNAAVWSISQSMADFQRPEAHGILQNTTYHYLLRTPGEDDAVRDLLHLPEAAMEAFRDLKRIDGVYSEVLAWVRTETGSIGDVIWVRPTPLDLWTFTTSAQAMARRDEAIERSGGDLRAALTGLAYG</sequence>
<gene>
    <name evidence="2" type="ORF">CVO96_16990</name>
</gene>
<comment type="caution">
    <text evidence="2">The sequence shown here is derived from an EMBL/GenBank/DDBJ whole genome shotgun (WGS) entry which is preliminary data.</text>
</comment>
<dbReference type="InterPro" id="IPR043964">
    <property type="entry name" value="P-loop_TraG"/>
</dbReference>
<dbReference type="Gene3D" id="3.40.50.300">
    <property type="entry name" value="P-loop containing nucleotide triphosphate hydrolases"/>
    <property type="match status" value="1"/>
</dbReference>
<dbReference type="SUPFAM" id="SSF52540">
    <property type="entry name" value="P-loop containing nucleoside triphosphate hydrolases"/>
    <property type="match status" value="1"/>
</dbReference>
<dbReference type="Gene3D" id="1.10.8.730">
    <property type="match status" value="1"/>
</dbReference>
<dbReference type="EMBL" id="PPPD01000002">
    <property type="protein sequence ID" value="PNY79660.1"/>
    <property type="molecule type" value="Genomic_DNA"/>
</dbReference>
<dbReference type="Pfam" id="PF19044">
    <property type="entry name" value="P-loop_TraG"/>
    <property type="match status" value="1"/>
</dbReference>
<dbReference type="AlphaFoldDB" id="A0A2K3UT23"/>
<name>A0A2K3UT23_9DEIO</name>
<evidence type="ECO:0000313" key="2">
    <source>
        <dbReference type="EMBL" id="PNY79660.1"/>
    </source>
</evidence>
<reference evidence="2 3" key="1">
    <citation type="submission" date="2018-01" db="EMBL/GenBank/DDBJ databases">
        <title>Deinococcus koreensis sp. nov., a radiation-resistant bacterium isolated from river water.</title>
        <authorList>
            <person name="Choi A."/>
        </authorList>
    </citation>
    <scope>NUCLEOTIDE SEQUENCE [LARGE SCALE GENOMIC DNA]</scope>
    <source>
        <strain evidence="2 3">SJW1-2</strain>
    </source>
</reference>
<dbReference type="InterPro" id="IPR051162">
    <property type="entry name" value="T4SS_component"/>
</dbReference>
<dbReference type="RefSeq" id="WP_103313644.1">
    <property type="nucleotide sequence ID" value="NZ_PPPD01000002.1"/>
</dbReference>
<dbReference type="PANTHER" id="PTHR30121">
    <property type="entry name" value="UNCHARACTERIZED PROTEIN YJGR-RELATED"/>
    <property type="match status" value="1"/>
</dbReference>
<dbReference type="InterPro" id="IPR027417">
    <property type="entry name" value="P-loop_NTPase"/>
</dbReference>
<evidence type="ECO:0000313" key="3">
    <source>
        <dbReference type="Proteomes" id="UP000236379"/>
    </source>
</evidence>
<evidence type="ECO:0000259" key="1">
    <source>
        <dbReference type="Pfam" id="PF19044"/>
    </source>
</evidence>
<accession>A0A2K3UT23</accession>
<feature type="domain" description="TraG P-loop" evidence="1">
    <location>
        <begin position="463"/>
        <end position="760"/>
    </location>
</feature>
<dbReference type="Proteomes" id="UP000236379">
    <property type="component" value="Unassembled WGS sequence"/>
</dbReference>
<dbReference type="CDD" id="cd01127">
    <property type="entry name" value="TrwB_TraG_TraD_VirD4"/>
    <property type="match status" value="1"/>
</dbReference>
<dbReference type="OrthoDB" id="9816422at2"/>
<proteinExistence type="predicted"/>
<keyword evidence="3" id="KW-1185">Reference proteome</keyword>
<dbReference type="PANTHER" id="PTHR30121:SF6">
    <property type="entry name" value="SLR6007 PROTEIN"/>
    <property type="match status" value="1"/>
</dbReference>